<gene>
    <name evidence="1" type="ORF">NCTC12475_00188</name>
</gene>
<sequence length="698" mass="76972">MKKIFLILGSVIALLILLIMFLFSSTGNNIIKPYVEKMIKEKSGYDVKFETFRIGFSDLNLKGDINKEIFLNLNGPYSIFSRSFDVEYKVDIKNLKSFGLELNENMNLYGKVSGNINNFNANASGKFLDSDVKIMANIIDMKPYTLKIDANGLNLAKALPLAKQPLYAFGSVDINADIQNAQGKATINAKDIRLNEKVFKNDLNISLPQNTMLSGISELKMQGETINAKTYLNSNLNLEASAKNTTINLKTKHIDSDFDIKLNDLSKLEPFTKQKLIGNLDILGAISIEDKKLSLFDAKVLGLDGDIKANVKDENLQIKLKDVSLSKVLKMLNQPNLSSGKINADISSNISFNDVSGAANIKEALLNKTQLDSITGKNFPNNLTYNFDMNFDKKDDAIKAKANLDSKIAKFDIKNTTIKNGEVSSDYTLNISDLNELSFLTNTKLKGNFVANGSTTIQNGKFLTSLTSNFLNGNLKIDIKNDNFNKTGFDALILTSNFKNFDMKKLTDMLGYKHIYDGIGNASFNYDLNKAYGSFSLDINDGAIASNEFINILKALSQGSFEAAVFDKTDVNGTIKSNIVNFDAWIGNSGKSGKKSKGSFNIDDGNINLITSKIYIPVRGNIEKTDISIDITGTTKEPKYNVSSQYLKSKFSRKLNKGLDKLFGTNSVDTNNTTNLDQNASSKDVAKDAIKGILKGLF</sequence>
<dbReference type="STRING" id="32024.GCA_000788295_00108"/>
<protein>
    <submittedName>
        <fullName evidence="1">Uncharacterized protein involved in outer membrane biogenesis</fullName>
    </submittedName>
</protein>
<organism evidence="1 2">
    <name type="scientific">Campylobacter sputorum subsp. sputorum</name>
    <dbReference type="NCBI Taxonomy" id="32024"/>
    <lineage>
        <taxon>Bacteria</taxon>
        <taxon>Pseudomonadati</taxon>
        <taxon>Campylobacterota</taxon>
        <taxon>Epsilonproteobacteria</taxon>
        <taxon>Campylobacterales</taxon>
        <taxon>Campylobacteraceae</taxon>
        <taxon>Campylobacter</taxon>
    </lineage>
</organism>
<dbReference type="OrthoDB" id="5341790at2"/>
<evidence type="ECO:0000313" key="1">
    <source>
        <dbReference type="EMBL" id="SUX09767.1"/>
    </source>
</evidence>
<dbReference type="GeneID" id="93090637"/>
<dbReference type="Proteomes" id="UP000254920">
    <property type="component" value="Unassembled WGS sequence"/>
</dbReference>
<evidence type="ECO:0000313" key="2">
    <source>
        <dbReference type="Proteomes" id="UP000254920"/>
    </source>
</evidence>
<dbReference type="RefSeq" id="WP_089182465.1">
    <property type="nucleotide sequence ID" value="NZ_CP043427.1"/>
</dbReference>
<accession>A0A381DH54</accession>
<reference evidence="1 2" key="1">
    <citation type="submission" date="2018-06" db="EMBL/GenBank/DDBJ databases">
        <authorList>
            <consortium name="Pathogen Informatics"/>
            <person name="Doyle S."/>
        </authorList>
    </citation>
    <scope>NUCLEOTIDE SEQUENCE [LARGE SCALE GENOMIC DNA]</scope>
    <source>
        <strain evidence="1 2">NCTC12475</strain>
    </source>
</reference>
<proteinExistence type="predicted"/>
<name>A0A381DH54_9BACT</name>
<dbReference type="EMBL" id="UFVD01000001">
    <property type="protein sequence ID" value="SUX09767.1"/>
    <property type="molecule type" value="Genomic_DNA"/>
</dbReference>
<keyword evidence="2" id="KW-1185">Reference proteome</keyword>
<dbReference type="AlphaFoldDB" id="A0A381DH54"/>